<evidence type="ECO:0000256" key="1">
    <source>
        <dbReference type="SAM" id="Phobius"/>
    </source>
</evidence>
<accession>A0A8E0M1G7</accession>
<organism evidence="2 3">
    <name type="scientific">Lacticaseibacillus paracasei subsp. paracasei Lpp122</name>
    <dbReference type="NCBI Taxonomy" id="1256218"/>
    <lineage>
        <taxon>Bacteria</taxon>
        <taxon>Bacillati</taxon>
        <taxon>Bacillota</taxon>
        <taxon>Bacilli</taxon>
        <taxon>Lactobacillales</taxon>
        <taxon>Lactobacillaceae</taxon>
        <taxon>Lacticaseibacillus</taxon>
    </lineage>
</organism>
<keyword evidence="1" id="KW-0472">Membrane</keyword>
<gene>
    <name evidence="2" type="ORF">Lpp122_2709</name>
</gene>
<comment type="caution">
    <text evidence="2">The sequence shown here is derived from an EMBL/GenBank/DDBJ whole genome shotgun (WGS) entry which is preliminary data.</text>
</comment>
<feature type="transmembrane region" description="Helical" evidence="1">
    <location>
        <begin position="35"/>
        <end position="54"/>
    </location>
</feature>
<proteinExistence type="predicted"/>
<protein>
    <submittedName>
        <fullName evidence="2">Uncharacterized protein</fullName>
    </submittedName>
</protein>
<dbReference type="EMBL" id="ANKW01000134">
    <property type="protein sequence ID" value="EPC13228.1"/>
    <property type="molecule type" value="Genomic_DNA"/>
</dbReference>
<feature type="transmembrane region" description="Helical" evidence="1">
    <location>
        <begin position="66"/>
        <end position="94"/>
    </location>
</feature>
<dbReference type="Proteomes" id="UP000014281">
    <property type="component" value="Unassembled WGS sequence"/>
</dbReference>
<dbReference type="RefSeq" id="WP_016383982.1">
    <property type="nucleotide sequence ID" value="NZ_ANKW01000134.1"/>
</dbReference>
<feature type="transmembrane region" description="Helical" evidence="1">
    <location>
        <begin position="7"/>
        <end position="29"/>
    </location>
</feature>
<reference evidence="2 3" key="1">
    <citation type="journal article" date="2013" name="PLoS ONE">
        <title>Lactobacillus paracasei comparative genomics: towards species pan-genome definition and exploitation of diversity.</title>
        <authorList>
            <person name="Smokvina T."/>
            <person name="Wels M."/>
            <person name="Polka J."/>
            <person name="Chervaux C."/>
            <person name="Brisse S."/>
            <person name="Boekhorst J."/>
            <person name="van Hylckama Vlieg J.E."/>
            <person name="Siezen R.J."/>
        </authorList>
    </citation>
    <scope>NUCLEOTIDE SEQUENCE [LARGE SCALE GENOMIC DNA]</scope>
    <source>
        <strain evidence="2 3">Lpp122</strain>
    </source>
</reference>
<name>A0A8E0M1G7_LACPA</name>
<evidence type="ECO:0000313" key="3">
    <source>
        <dbReference type="Proteomes" id="UP000014281"/>
    </source>
</evidence>
<keyword evidence="1" id="KW-1133">Transmembrane helix</keyword>
<sequence>MAIFRFIAKTFLSIIGYILIFLGYFIGLVAKLGGILLYVLATLFLIAALIFTFSNDFTTQNKLMMWAAAFAFSLLSMFISVLPGLMTGFGSYLVELL</sequence>
<evidence type="ECO:0000313" key="2">
    <source>
        <dbReference type="EMBL" id="EPC13228.1"/>
    </source>
</evidence>
<dbReference type="AlphaFoldDB" id="A0A8E0M1G7"/>
<keyword evidence="1" id="KW-0812">Transmembrane</keyword>